<protein>
    <recommendedName>
        <fullName evidence="2">DNA-directed DNA polymerase</fullName>
        <ecNumber evidence="2">2.7.7.7</ecNumber>
    </recommendedName>
</protein>
<dbReference type="Proteomes" id="UP001526446">
    <property type="component" value="Unassembled WGS sequence"/>
</dbReference>
<sequence length="939" mass="103601">MTVTIQSATAVVVPPASQCSMPRTPRISSPDRARTREDARELAAQGQEPQDSYRDGPYPKIVYKYAPPARVGSADRAYITWFRTLRAFAPDIPSRSVVAATFGEGAVVETMQIESDTAPRLYAAAFEVTNGGGAQRQGTASLVISVDTEYQQWGHENIALSYQVTAAHKSGRLIQFIVFPMSGERIPFGALPDFAMRLFGKHARCRETVLTIAHFNGAEWTMFADRDEFAPYLDGVRKSVVTLQEPFTATTHDPVSRNQRVFNCNFVDTFLISPADNGSLAAWGALLNHEKLELPSGAIENMKDFLRDNRQTFVDYAMRDTEVCLLALGYFINWCGRQSLSYRGFRAGITLGGTSVNLYKAFEGGSEALDILTGMEKRQIRTESGRCIWVKEPCDARVIHDPLAARCYHGGLNVAYTIGKVETPPDHAVYDIDLSGAYAGAMACLLSPSFKVSRATHVNEILEAVEVGQHVVARVKFQFPSDCEHPCLPISTKNGLIYVLKGESFCTGHEIITAVGLGAQIDIVDADIWHVTDRRLFARYIGFTVGERSRYAKKTLENLLFKEMTNSLYGKVAQGIKDRKISNFSAPEDGPRQLEPSAVTLPIIAAQITGIIRSALFELNALWRAEGVRIVATTTDGSLVVAPVDYEFNAVATRSEAASRLQAGRDAAGITGDLLELKATGSSLESYRTRANLIFDHDGECIAKAGASMKFETHNRNDIAAEMRRIAALDKIETRESTQLTSAFASRTGKAVDLISISVNKREHLDYDYKRRLGRDGETMPFTNIEEHDANREIVDRLHKQNVRATPDAVDLKTVGARMRRDSRNDVETSVVYRAIRRLAAKGVGGWRWDKTHEAFNVDRSVKAKDAKRPPIRLPGVAADAVFRVAAAQADTYEAATLMLEAAIPNAKTHLKNPEAVFAAVKAERCQCAEDRRIQINST</sequence>
<keyword evidence="12" id="KW-1185">Reference proteome</keyword>
<organism evidence="11 12">
    <name type="scientific">Acetobacter farinalis</name>
    <dbReference type="NCBI Taxonomy" id="1260984"/>
    <lineage>
        <taxon>Bacteria</taxon>
        <taxon>Pseudomonadati</taxon>
        <taxon>Pseudomonadota</taxon>
        <taxon>Alphaproteobacteria</taxon>
        <taxon>Acetobacterales</taxon>
        <taxon>Acetobacteraceae</taxon>
        <taxon>Acetobacter</taxon>
    </lineage>
</organism>
<reference evidence="11 12" key="1">
    <citation type="submission" date="2022-11" db="EMBL/GenBank/DDBJ databases">
        <title>Genome sequencing of Acetobacter type strain.</title>
        <authorList>
            <person name="Heo J."/>
            <person name="Lee D."/>
            <person name="Han B.-H."/>
            <person name="Hong S.-B."/>
            <person name="Kwon S.-W."/>
        </authorList>
    </citation>
    <scope>NUCLEOTIDE SEQUENCE [LARGE SCALE GENOMIC DNA]</scope>
    <source>
        <strain evidence="11 12">KACC 21251</strain>
    </source>
</reference>
<evidence type="ECO:0000256" key="9">
    <source>
        <dbReference type="SAM" id="MobiDB-lite"/>
    </source>
</evidence>
<evidence type="ECO:0000256" key="6">
    <source>
        <dbReference type="ARBA" id="ARBA00022932"/>
    </source>
</evidence>
<evidence type="ECO:0000256" key="2">
    <source>
        <dbReference type="ARBA" id="ARBA00012417"/>
    </source>
</evidence>
<dbReference type="SUPFAM" id="SSF56672">
    <property type="entry name" value="DNA/RNA polymerases"/>
    <property type="match status" value="1"/>
</dbReference>
<evidence type="ECO:0000256" key="5">
    <source>
        <dbReference type="ARBA" id="ARBA00022705"/>
    </source>
</evidence>
<comment type="similarity">
    <text evidence="1">Belongs to the DNA polymerase type-B family.</text>
</comment>
<feature type="domain" description="DNA-directed DNA polymerase family B mitochondria/virus" evidence="10">
    <location>
        <begin position="408"/>
        <end position="582"/>
    </location>
</feature>
<keyword evidence="6" id="KW-0239">DNA-directed DNA polymerase</keyword>
<dbReference type="EMBL" id="JAPIUX010000031">
    <property type="protein sequence ID" value="MCX2562238.1"/>
    <property type="molecule type" value="Genomic_DNA"/>
</dbReference>
<evidence type="ECO:0000313" key="11">
    <source>
        <dbReference type="EMBL" id="MCX2562238.1"/>
    </source>
</evidence>
<keyword evidence="4" id="KW-0548">Nucleotidyltransferase</keyword>
<evidence type="ECO:0000256" key="7">
    <source>
        <dbReference type="ARBA" id="ARBA00023125"/>
    </source>
</evidence>
<keyword evidence="3" id="KW-0808">Transferase</keyword>
<dbReference type="EC" id="2.7.7.7" evidence="2"/>
<gene>
    <name evidence="11" type="ORF">OQ252_12655</name>
</gene>
<comment type="caution">
    <text evidence="11">The sequence shown here is derived from an EMBL/GenBank/DDBJ whole genome shotgun (WGS) entry which is preliminary data.</text>
</comment>
<evidence type="ECO:0000259" key="10">
    <source>
        <dbReference type="Pfam" id="PF03175"/>
    </source>
</evidence>
<evidence type="ECO:0000256" key="3">
    <source>
        <dbReference type="ARBA" id="ARBA00022679"/>
    </source>
</evidence>
<keyword evidence="7" id="KW-0238">DNA-binding</keyword>
<feature type="compositionally biased region" description="Basic and acidic residues" evidence="9">
    <location>
        <begin position="29"/>
        <end position="41"/>
    </location>
</feature>
<evidence type="ECO:0000313" key="12">
    <source>
        <dbReference type="Proteomes" id="UP001526446"/>
    </source>
</evidence>
<name>A0ABT3QAB1_9PROT</name>
<evidence type="ECO:0000256" key="4">
    <source>
        <dbReference type="ARBA" id="ARBA00022695"/>
    </source>
</evidence>
<dbReference type="InterPro" id="IPR004868">
    <property type="entry name" value="DNA-dir_DNA_pol_B_mt/vir"/>
</dbReference>
<evidence type="ECO:0000256" key="1">
    <source>
        <dbReference type="ARBA" id="ARBA00005755"/>
    </source>
</evidence>
<evidence type="ECO:0000256" key="8">
    <source>
        <dbReference type="ARBA" id="ARBA00049244"/>
    </source>
</evidence>
<accession>A0ABT3QAB1</accession>
<dbReference type="InterPro" id="IPR043502">
    <property type="entry name" value="DNA/RNA_pol_sf"/>
</dbReference>
<comment type="catalytic activity">
    <reaction evidence="8">
        <text>DNA(n) + a 2'-deoxyribonucleoside 5'-triphosphate = DNA(n+1) + diphosphate</text>
        <dbReference type="Rhea" id="RHEA:22508"/>
        <dbReference type="Rhea" id="RHEA-COMP:17339"/>
        <dbReference type="Rhea" id="RHEA-COMP:17340"/>
        <dbReference type="ChEBI" id="CHEBI:33019"/>
        <dbReference type="ChEBI" id="CHEBI:61560"/>
        <dbReference type="ChEBI" id="CHEBI:173112"/>
        <dbReference type="EC" id="2.7.7.7"/>
    </reaction>
</comment>
<dbReference type="RefSeq" id="WP_166123597.1">
    <property type="nucleotide sequence ID" value="NZ_JAPIUX010000031.1"/>
</dbReference>
<dbReference type="Pfam" id="PF03175">
    <property type="entry name" value="DNA_pol_B_2"/>
    <property type="match status" value="1"/>
</dbReference>
<keyword evidence="5" id="KW-0235">DNA replication</keyword>
<feature type="region of interest" description="Disordered" evidence="9">
    <location>
        <begin position="16"/>
        <end position="56"/>
    </location>
</feature>
<proteinExistence type="inferred from homology"/>